<comment type="caution">
    <text evidence="1">The sequence shown here is derived from an EMBL/GenBank/DDBJ whole genome shotgun (WGS) entry which is preliminary data.</text>
</comment>
<feature type="non-terminal residue" evidence="1">
    <location>
        <position position="121"/>
    </location>
</feature>
<proteinExistence type="predicted"/>
<sequence>HYQCKEKEPYESEHCQLKKENDSKEQNRKLADAINTIEVLRPYIQNAKIDDISIETFANWVAEYATTHGLNKQYITNRNLLRWYKSILWKWKKEETVNYIRDKINKANELINSKNVAKDAL</sequence>
<feature type="non-terminal residue" evidence="1">
    <location>
        <position position="1"/>
    </location>
</feature>
<protein>
    <submittedName>
        <fullName evidence="1">5922_t:CDS:1</fullName>
    </submittedName>
</protein>
<reference evidence="1" key="1">
    <citation type="submission" date="2021-06" db="EMBL/GenBank/DDBJ databases">
        <authorList>
            <person name="Kallberg Y."/>
            <person name="Tangrot J."/>
            <person name="Rosling A."/>
        </authorList>
    </citation>
    <scope>NUCLEOTIDE SEQUENCE</scope>
    <source>
        <strain evidence="1">28 12/20/2015</strain>
    </source>
</reference>
<evidence type="ECO:0000313" key="1">
    <source>
        <dbReference type="EMBL" id="CAG8722903.1"/>
    </source>
</evidence>
<keyword evidence="2" id="KW-1185">Reference proteome</keyword>
<organism evidence="1 2">
    <name type="scientific">Cetraspora pellucida</name>
    <dbReference type="NCBI Taxonomy" id="1433469"/>
    <lineage>
        <taxon>Eukaryota</taxon>
        <taxon>Fungi</taxon>
        <taxon>Fungi incertae sedis</taxon>
        <taxon>Mucoromycota</taxon>
        <taxon>Glomeromycotina</taxon>
        <taxon>Glomeromycetes</taxon>
        <taxon>Diversisporales</taxon>
        <taxon>Gigasporaceae</taxon>
        <taxon>Cetraspora</taxon>
    </lineage>
</organism>
<name>A0ACA9PSX5_9GLOM</name>
<gene>
    <name evidence="1" type="ORF">SPELUC_LOCUS12551</name>
</gene>
<dbReference type="EMBL" id="CAJVPW010030096">
    <property type="protein sequence ID" value="CAG8722903.1"/>
    <property type="molecule type" value="Genomic_DNA"/>
</dbReference>
<accession>A0ACA9PSX5</accession>
<evidence type="ECO:0000313" key="2">
    <source>
        <dbReference type="Proteomes" id="UP000789366"/>
    </source>
</evidence>
<dbReference type="Proteomes" id="UP000789366">
    <property type="component" value="Unassembled WGS sequence"/>
</dbReference>